<dbReference type="GO" id="GO:0003756">
    <property type="term" value="F:protein disulfide isomerase activity"/>
    <property type="evidence" value="ECO:0007669"/>
    <property type="project" value="TreeGrafter"/>
</dbReference>
<feature type="signal peptide" evidence="3">
    <location>
        <begin position="1"/>
        <end position="27"/>
    </location>
</feature>
<comment type="caution">
    <text evidence="4">The sequence shown here is derived from an EMBL/GenBank/DDBJ whole genome shotgun (WGS) entry which is preliminary data.</text>
</comment>
<evidence type="ECO:0008006" key="6">
    <source>
        <dbReference type="Google" id="ProtNLM"/>
    </source>
</evidence>
<sequence length="618" mass="70888">MTSSSTMMTRTIGILLAMAILTSIAQGGTTFMLTHDESLSSPHLQSSSHYEFRADASNSFHLRRQRRRRLEEEEEEEVNHNNQEDEEEYDDALGNNNNNNNNAGEITDELQAGAHKAKLQFKSIDRHSEQRAIQLKEHLAQNSKDKFAREQALLLDNNASAAAAAAGGSHEHDQLTSKMKIHIPGTKEFIARQKALMDKVKSFSLPKKQGDEDKTPIVPIQHVDDEETANGNNNDKTKKKAGKILPFLAKHLPKPPANILRRTVAKIPFLRMLHKPLSLEEEMILDASVSFFVHLETMVYDETGKLETEEQMVALSNWLDLVSLTLPPEWHLHKLIDDLQKNFSYIAEGADNLHEILAKHKLRHKQWSHECTIDRGKFHVGFDCGFWKLLHIVSLGVAEQKGGIHLVQAEMVSERTKTFSPLEAANVIRNLIKFYYNPDYSSAFVQDYDDCNKHRRCDRLTNDKEAASVGDWKELPLWLWEVHNDVAINVLKETTQKKHPEILELTQEEEMKVIWPSVDQCHLCFQEDGTWNENQVFNFLEEHYWIGTDVDPKYDRLLRFQGEEEDATLFTVYGLVAVFLVILYILVRLVLGKSHTIQIAVRRARNYANFKQSKARTV</sequence>
<dbReference type="PANTHER" id="PTHR22897:SF8">
    <property type="entry name" value="SULFHYDRYL OXIDASE"/>
    <property type="match status" value="1"/>
</dbReference>
<dbReference type="PANTHER" id="PTHR22897">
    <property type="entry name" value="QUIESCIN Q6-RELATED SULFHYDRYL OXIDASE"/>
    <property type="match status" value="1"/>
</dbReference>
<reference evidence="4" key="1">
    <citation type="submission" date="2023-08" db="EMBL/GenBank/DDBJ databases">
        <authorList>
            <person name="Audoor S."/>
            <person name="Bilcke G."/>
        </authorList>
    </citation>
    <scope>NUCLEOTIDE SEQUENCE</scope>
</reference>
<name>A0AAD2FKV7_9STRA</name>
<dbReference type="Proteomes" id="UP001295423">
    <property type="component" value="Unassembled WGS sequence"/>
</dbReference>
<dbReference type="GO" id="GO:0016971">
    <property type="term" value="F:flavin-dependent sulfhydryl oxidase activity"/>
    <property type="evidence" value="ECO:0007669"/>
    <property type="project" value="InterPro"/>
</dbReference>
<gene>
    <name evidence="4" type="ORF">CYCCA115_LOCUS9922</name>
</gene>
<evidence type="ECO:0000313" key="4">
    <source>
        <dbReference type="EMBL" id="CAJ1945778.1"/>
    </source>
</evidence>
<keyword evidence="2" id="KW-1133">Transmembrane helix</keyword>
<evidence type="ECO:0000256" key="1">
    <source>
        <dbReference type="SAM" id="MobiDB-lite"/>
    </source>
</evidence>
<evidence type="ECO:0000313" key="5">
    <source>
        <dbReference type="Proteomes" id="UP001295423"/>
    </source>
</evidence>
<feature type="transmembrane region" description="Helical" evidence="2">
    <location>
        <begin position="567"/>
        <end position="587"/>
    </location>
</feature>
<dbReference type="InterPro" id="IPR039798">
    <property type="entry name" value="Sulfhydryl_oxidase"/>
</dbReference>
<organism evidence="4 5">
    <name type="scientific">Cylindrotheca closterium</name>
    <dbReference type="NCBI Taxonomy" id="2856"/>
    <lineage>
        <taxon>Eukaryota</taxon>
        <taxon>Sar</taxon>
        <taxon>Stramenopiles</taxon>
        <taxon>Ochrophyta</taxon>
        <taxon>Bacillariophyta</taxon>
        <taxon>Bacillariophyceae</taxon>
        <taxon>Bacillariophycidae</taxon>
        <taxon>Bacillariales</taxon>
        <taxon>Bacillariaceae</taxon>
        <taxon>Cylindrotheca</taxon>
    </lineage>
</organism>
<dbReference type="GO" id="GO:0006457">
    <property type="term" value="P:protein folding"/>
    <property type="evidence" value="ECO:0007669"/>
    <property type="project" value="TreeGrafter"/>
</dbReference>
<evidence type="ECO:0000256" key="3">
    <source>
        <dbReference type="SAM" id="SignalP"/>
    </source>
</evidence>
<dbReference type="GO" id="GO:0005615">
    <property type="term" value="C:extracellular space"/>
    <property type="evidence" value="ECO:0007669"/>
    <property type="project" value="TreeGrafter"/>
</dbReference>
<dbReference type="InterPro" id="IPR036774">
    <property type="entry name" value="ERV/ALR_sulphydryl_oxid_sf"/>
</dbReference>
<keyword evidence="5" id="KW-1185">Reference proteome</keyword>
<keyword evidence="3" id="KW-0732">Signal</keyword>
<dbReference type="EMBL" id="CAKOGP040001502">
    <property type="protein sequence ID" value="CAJ1945778.1"/>
    <property type="molecule type" value="Genomic_DNA"/>
</dbReference>
<dbReference type="GO" id="GO:0000139">
    <property type="term" value="C:Golgi membrane"/>
    <property type="evidence" value="ECO:0007669"/>
    <property type="project" value="TreeGrafter"/>
</dbReference>
<accession>A0AAD2FKV7</accession>
<dbReference type="AlphaFoldDB" id="A0AAD2FKV7"/>
<protein>
    <recommendedName>
        <fullName evidence="6">Thiol oxidase</fullName>
    </recommendedName>
</protein>
<keyword evidence="2" id="KW-0472">Membrane</keyword>
<feature type="region of interest" description="Disordered" evidence="1">
    <location>
        <begin position="67"/>
        <end position="105"/>
    </location>
</feature>
<proteinExistence type="predicted"/>
<feature type="chain" id="PRO_5042181218" description="Thiol oxidase" evidence="3">
    <location>
        <begin position="28"/>
        <end position="618"/>
    </location>
</feature>
<evidence type="ECO:0000256" key="2">
    <source>
        <dbReference type="SAM" id="Phobius"/>
    </source>
</evidence>
<dbReference type="Gene3D" id="1.20.120.310">
    <property type="entry name" value="ERV/ALR sulfhydryl oxidase domain"/>
    <property type="match status" value="1"/>
</dbReference>
<keyword evidence="2" id="KW-0812">Transmembrane</keyword>